<organism evidence="2">
    <name type="scientific">Fusarium oxysporum f. sp. pisi HDV247</name>
    <dbReference type="NCBI Taxonomy" id="1080344"/>
    <lineage>
        <taxon>Eukaryota</taxon>
        <taxon>Fungi</taxon>
        <taxon>Dikarya</taxon>
        <taxon>Ascomycota</taxon>
        <taxon>Pezizomycotina</taxon>
        <taxon>Sordariomycetes</taxon>
        <taxon>Hypocreomycetidae</taxon>
        <taxon>Hypocreales</taxon>
        <taxon>Nectriaceae</taxon>
        <taxon>Fusarium</taxon>
        <taxon>Fusarium oxysporum species complex</taxon>
    </lineage>
</organism>
<evidence type="ECO:0000313" key="2">
    <source>
        <dbReference type="EMBL" id="EXA43632.1"/>
    </source>
</evidence>
<dbReference type="Proteomes" id="UP000030751">
    <property type="component" value="Unassembled WGS sequence"/>
</dbReference>
<feature type="region of interest" description="Disordered" evidence="1">
    <location>
        <begin position="41"/>
        <end position="71"/>
    </location>
</feature>
<reference evidence="2" key="1">
    <citation type="submission" date="2011-10" db="EMBL/GenBank/DDBJ databases">
        <title>The Genome Sequence of Fusarium oxysporum HDV247.</title>
        <authorList>
            <consortium name="The Broad Institute Genome Sequencing Platform"/>
            <person name="Ma L.-J."/>
            <person name="Gale L.R."/>
            <person name="Schwartz D.C."/>
            <person name="Zhou S."/>
            <person name="Corby-Kistler H."/>
            <person name="Young S.K."/>
            <person name="Zeng Q."/>
            <person name="Gargeya S."/>
            <person name="Fitzgerald M."/>
            <person name="Haas B."/>
            <person name="Abouelleil A."/>
            <person name="Alvarado L."/>
            <person name="Arachchi H.M."/>
            <person name="Berlin A."/>
            <person name="Brown A."/>
            <person name="Chapman S.B."/>
            <person name="Chen Z."/>
            <person name="Dunbar C."/>
            <person name="Freedman E."/>
            <person name="Gearin G."/>
            <person name="Goldberg J."/>
            <person name="Griggs A."/>
            <person name="Gujja S."/>
            <person name="Heiman D."/>
            <person name="Howarth C."/>
            <person name="Larson L."/>
            <person name="Lui A."/>
            <person name="MacDonald P.J.P."/>
            <person name="Montmayeur A."/>
            <person name="Murphy C."/>
            <person name="Neiman D."/>
            <person name="Pearson M."/>
            <person name="Priest M."/>
            <person name="Roberts A."/>
            <person name="Saif S."/>
            <person name="Shea T."/>
            <person name="Shenoy N."/>
            <person name="Sisk P."/>
            <person name="Stolte C."/>
            <person name="Sykes S."/>
            <person name="Wortman J."/>
            <person name="Nusbaum C."/>
            <person name="Birren B."/>
        </authorList>
    </citation>
    <scope>NUCLEOTIDE SEQUENCE [LARGE SCALE GENOMIC DNA]</scope>
    <source>
        <strain evidence="2">HDV247</strain>
    </source>
</reference>
<proteinExistence type="predicted"/>
<protein>
    <submittedName>
        <fullName evidence="2">Uncharacterized protein</fullName>
    </submittedName>
</protein>
<gene>
    <name evidence="2" type="ORF">FOVG_08540</name>
</gene>
<sequence>MTGHETLGLAVGLSLEATGGALSESLTEGLTSTATELQGEFRSISDADHTSPTRQPDLRDWRSSAFSAATF</sequence>
<dbReference type="HOGENOM" id="CLU_2740085_0_0_1"/>
<dbReference type="EMBL" id="JH650972">
    <property type="protein sequence ID" value="EXA43632.1"/>
    <property type="molecule type" value="Genomic_DNA"/>
</dbReference>
<accession>W9PMY5</accession>
<evidence type="ECO:0000256" key="1">
    <source>
        <dbReference type="SAM" id="MobiDB-lite"/>
    </source>
</evidence>
<feature type="compositionally biased region" description="Basic and acidic residues" evidence="1">
    <location>
        <begin position="43"/>
        <end position="62"/>
    </location>
</feature>
<dbReference type="AlphaFoldDB" id="W9PMY5"/>
<name>W9PMY5_FUSOX</name>
<reference evidence="2" key="2">
    <citation type="submission" date="2012-05" db="EMBL/GenBank/DDBJ databases">
        <title>Annotation of the Genome Sequence of Fusarium oxysporum HDV247.</title>
        <authorList>
            <consortium name="The Broad Institute Genomics Platform"/>
            <person name="Ma L.-J."/>
            <person name="Corby-Kistler H."/>
            <person name="Broz K."/>
            <person name="Gale L.R."/>
            <person name="Jonkers W."/>
            <person name="O'Donnell K."/>
            <person name="Ploetz R."/>
            <person name="Steinberg C."/>
            <person name="Schwartz D.C."/>
            <person name="VanEtten H."/>
            <person name="Zhou S."/>
            <person name="Young S.K."/>
            <person name="Zeng Q."/>
            <person name="Gargeya S."/>
            <person name="Fitzgerald M."/>
            <person name="Abouelleil A."/>
            <person name="Alvarado L."/>
            <person name="Chapman S.B."/>
            <person name="Gainer-Dewar J."/>
            <person name="Goldberg J."/>
            <person name="Griggs A."/>
            <person name="Gujja S."/>
            <person name="Hansen M."/>
            <person name="Howarth C."/>
            <person name="Imamovic A."/>
            <person name="Ireland A."/>
            <person name="Larimer J."/>
            <person name="McCowan C."/>
            <person name="Murphy C."/>
            <person name="Pearson M."/>
            <person name="Poon T.W."/>
            <person name="Priest M."/>
            <person name="Roberts A."/>
            <person name="Saif S."/>
            <person name="Shea T."/>
            <person name="Sykes S."/>
            <person name="Wortman J."/>
            <person name="Nusbaum C."/>
            <person name="Birren B."/>
        </authorList>
    </citation>
    <scope>NUCLEOTIDE SEQUENCE</scope>
    <source>
        <strain evidence="2">HDV247</strain>
    </source>
</reference>